<dbReference type="AlphaFoldDB" id="A0A1S7U6I3"/>
<keyword evidence="2" id="KW-1185">Reference proteome</keyword>
<reference evidence="1" key="1">
    <citation type="submission" date="2016-01" db="EMBL/GenBank/DDBJ databases">
        <authorList>
            <person name="Regsiter A."/>
            <person name="william w."/>
        </authorList>
    </citation>
    <scope>NUCLEOTIDE SEQUENCE</scope>
    <source>
        <strain evidence="1">NCPPB 1641</strain>
    </source>
</reference>
<evidence type="ECO:0000313" key="2">
    <source>
        <dbReference type="Proteomes" id="UP000192140"/>
    </source>
</evidence>
<gene>
    <name evidence="1" type="ORF">AGR7A_Lc50175</name>
</gene>
<proteinExistence type="predicted"/>
<accession>A0A1S7U6I3</accession>
<evidence type="ECO:0000313" key="1">
    <source>
        <dbReference type="EMBL" id="CVI62409.1"/>
    </source>
</evidence>
<dbReference type="EMBL" id="FCNP01000043">
    <property type="protein sequence ID" value="CVI62409.1"/>
    <property type="molecule type" value="Genomic_DNA"/>
</dbReference>
<protein>
    <submittedName>
        <fullName evidence="1">Uncharacterized protein</fullName>
    </submittedName>
</protein>
<name>A0A1S7U6I3_9HYPH</name>
<comment type="caution">
    <text evidence="1">The sequence shown here is derived from an EMBL/GenBank/DDBJ whole genome shotgun (WGS) entry which is preliminary data.</text>
</comment>
<sequence length="71" mass="8042">MQSGPRNQTSKTPAANAPGVFLFLAILQRRKNYDHRKIKLLSTLRCKSTTKTKSRVAKHCDYEAGKPVLDR</sequence>
<dbReference type="Proteomes" id="UP000192140">
    <property type="component" value="Unassembled WGS sequence"/>
</dbReference>
<organism evidence="1 2">
    <name type="scientific">Agrobacterium deltaense NCPPB 1641</name>
    <dbReference type="NCBI Taxonomy" id="1183425"/>
    <lineage>
        <taxon>Bacteria</taxon>
        <taxon>Pseudomonadati</taxon>
        <taxon>Pseudomonadota</taxon>
        <taxon>Alphaproteobacteria</taxon>
        <taxon>Hyphomicrobiales</taxon>
        <taxon>Rhizobiaceae</taxon>
        <taxon>Rhizobium/Agrobacterium group</taxon>
        <taxon>Agrobacterium</taxon>
    </lineage>
</organism>